<dbReference type="InterPro" id="IPR002035">
    <property type="entry name" value="VWF_A"/>
</dbReference>
<dbReference type="InterPro" id="IPR027417">
    <property type="entry name" value="P-loop_NTPase"/>
</dbReference>
<dbReference type="Gene3D" id="3.40.50.410">
    <property type="entry name" value="von Willebrand factor, type A domain"/>
    <property type="match status" value="1"/>
</dbReference>
<feature type="region of interest" description="Disordered" evidence="1">
    <location>
        <begin position="298"/>
        <end position="325"/>
    </location>
</feature>
<dbReference type="EMBL" id="SSND01000001">
    <property type="protein sequence ID" value="THD85588.1"/>
    <property type="molecule type" value="Genomic_DNA"/>
</dbReference>
<keyword evidence="4" id="KW-1185">Reference proteome</keyword>
<dbReference type="PANTHER" id="PTHR43473">
    <property type="entry name" value="MAGNESIUM-CHELATASE SUBUNIT CHLD, CHLOROPLASTIC"/>
    <property type="match status" value="1"/>
</dbReference>
<evidence type="ECO:0000313" key="3">
    <source>
        <dbReference type="EMBL" id="THD85588.1"/>
    </source>
</evidence>
<dbReference type="Pfam" id="PF13519">
    <property type="entry name" value="VWA_2"/>
    <property type="match status" value="1"/>
</dbReference>
<dbReference type="Gene3D" id="1.10.8.80">
    <property type="entry name" value="Magnesium chelatase subunit I, C-Terminal domain"/>
    <property type="match status" value="1"/>
</dbReference>
<protein>
    <submittedName>
        <fullName evidence="3">Magnesium chelatase subunit D</fullName>
    </submittedName>
</protein>
<feature type="compositionally biased region" description="Acidic residues" evidence="1">
    <location>
        <begin position="249"/>
        <end position="260"/>
    </location>
</feature>
<feature type="region of interest" description="Disordered" evidence="1">
    <location>
        <begin position="237"/>
        <end position="264"/>
    </location>
</feature>
<dbReference type="InterPro" id="IPR036465">
    <property type="entry name" value="vWFA_dom_sf"/>
</dbReference>
<proteinExistence type="predicted"/>
<gene>
    <name evidence="3" type="ORF">E7811_07825</name>
</gene>
<dbReference type="NCBIfam" id="NF009943">
    <property type="entry name" value="PRK13406.1"/>
    <property type="match status" value="1"/>
</dbReference>
<comment type="caution">
    <text evidence="3">The sequence shown here is derived from an EMBL/GenBank/DDBJ whole genome shotgun (WGS) entry which is preliminary data.</text>
</comment>
<dbReference type="Proteomes" id="UP000309450">
    <property type="component" value="Unassembled WGS sequence"/>
</dbReference>
<dbReference type="PANTHER" id="PTHR43473:SF2">
    <property type="entry name" value="MAGNESIUM-CHELATASE SUBUNIT CHLD, CHLOROPLASTIC"/>
    <property type="match status" value="1"/>
</dbReference>
<dbReference type="SUPFAM" id="SSF52540">
    <property type="entry name" value="P-loop containing nucleoside triphosphate hydrolases"/>
    <property type="match status" value="1"/>
</dbReference>
<dbReference type="AlphaFoldDB" id="A0A4S3MSP4"/>
<organism evidence="3 4">
    <name type="scientific">Aliigemmobacter aestuarii</name>
    <dbReference type="NCBI Taxonomy" id="1445661"/>
    <lineage>
        <taxon>Bacteria</taxon>
        <taxon>Pseudomonadati</taxon>
        <taxon>Pseudomonadota</taxon>
        <taxon>Alphaproteobacteria</taxon>
        <taxon>Rhodobacterales</taxon>
        <taxon>Paracoccaceae</taxon>
        <taxon>Aliigemmobacter</taxon>
    </lineage>
</organism>
<accession>A0A4S3MSP4</accession>
<evidence type="ECO:0000259" key="2">
    <source>
        <dbReference type="PROSITE" id="PS50234"/>
    </source>
</evidence>
<dbReference type="InterPro" id="IPR041628">
    <property type="entry name" value="ChlI/MoxR_AAA_lid"/>
</dbReference>
<dbReference type="SUPFAM" id="SSF53300">
    <property type="entry name" value="vWA-like"/>
    <property type="match status" value="1"/>
</dbReference>
<reference evidence="3 4" key="1">
    <citation type="submission" date="2019-04" db="EMBL/GenBank/DDBJ databases">
        <title>Draft genome sequence of Gemmobacter aestuarii sp. nov.</title>
        <authorList>
            <person name="Hameed A."/>
            <person name="Lin S.-Y."/>
            <person name="Shahina M."/>
            <person name="Lai W.-A."/>
            <person name="Young C.-C."/>
        </authorList>
    </citation>
    <scope>NUCLEOTIDE SEQUENCE [LARGE SCALE GENOMIC DNA]</scope>
    <source>
        <strain evidence="3 4">CC-PW-75</strain>
    </source>
</reference>
<evidence type="ECO:0000313" key="4">
    <source>
        <dbReference type="Proteomes" id="UP000309450"/>
    </source>
</evidence>
<sequence length="555" mass="57592">MTAWARLDLALRVLAIDPAGIGGLWLRGRAGPVRDIASRAIAAAPFDRPQRRLSLAVDDAALLGGLDPVATLAQGHPVRREGILASPSILVLPMAEAAPPALVARLAQALDRGLHGLIALDEAAEDGEGIAPALADRLGLFVHLEGERAPARAPEPIAAADLARARERLPNVACPAEGISALVIAAARMGIASDRAVIACVRIARALAALEGRDVVTDEDLAQAAGLGLTHRAMTEAEPDAPQDPAEPPADDPPPDDDAAETAPGEVQALSDRLVDAASAALPPDILDRLAAARAARAARGTGGTGSAKAGNRRGRPLPSRAGRLDGRSRLDLVATLRAAAPWQPLRRREAAGGPDRALLVRPADLRLRRFREISDRVLIFVVDASGSSAVARLAEAKGAVELLLAQAYSRRDHVALVVVRGMQAELVLPPTRSLVQTKTRLRGLPGGGGTPLASGLSVALGCALRARRQGMTPSLALLTDGRGNIALDGRADRPQAQADAEELARAIRAAGITGVVLDVANRPQPALAALSRLMDSRYVPLPRADARQIAATLG</sequence>
<dbReference type="PROSITE" id="PS50234">
    <property type="entry name" value="VWFA"/>
    <property type="match status" value="1"/>
</dbReference>
<name>A0A4S3MSP4_9RHOB</name>
<evidence type="ECO:0000256" key="1">
    <source>
        <dbReference type="SAM" id="MobiDB-lite"/>
    </source>
</evidence>
<dbReference type="OrthoDB" id="9775079at2"/>
<dbReference type="Pfam" id="PF17863">
    <property type="entry name" value="AAA_lid_2"/>
    <property type="match status" value="1"/>
</dbReference>
<dbReference type="RefSeq" id="WP_136393960.1">
    <property type="nucleotide sequence ID" value="NZ_SSND01000001.1"/>
</dbReference>
<dbReference type="SMART" id="SM00327">
    <property type="entry name" value="VWA"/>
    <property type="match status" value="1"/>
</dbReference>
<feature type="domain" description="VWFA" evidence="2">
    <location>
        <begin position="378"/>
        <end position="534"/>
    </location>
</feature>